<dbReference type="InterPro" id="IPR003593">
    <property type="entry name" value="AAA+_ATPase"/>
</dbReference>
<dbReference type="EMBL" id="DTFI01000131">
    <property type="protein sequence ID" value="HGI43825.1"/>
    <property type="molecule type" value="Genomic_DNA"/>
</dbReference>
<dbReference type="PROSITE" id="PS50893">
    <property type="entry name" value="ABC_TRANSPORTER_2"/>
    <property type="match status" value="1"/>
</dbReference>
<dbReference type="Pfam" id="PF08352">
    <property type="entry name" value="oligo_HPY"/>
    <property type="match status" value="1"/>
</dbReference>
<dbReference type="Gene3D" id="3.40.50.300">
    <property type="entry name" value="P-loop containing nucleotide triphosphate hydrolases"/>
    <property type="match status" value="1"/>
</dbReference>
<evidence type="ECO:0000256" key="1">
    <source>
        <dbReference type="ARBA" id="ARBA00022448"/>
    </source>
</evidence>
<dbReference type="PANTHER" id="PTHR43776">
    <property type="entry name" value="TRANSPORT ATP-BINDING PROTEIN"/>
    <property type="match status" value="1"/>
</dbReference>
<sequence length="333" mass="37050">MSRAMSGAEALRVEDLRVYYPLRRTLGEVLLRRQRFLRAVDGVTLSIPEGTTLALVGESGSGKTTVARAVVGLVKPTGGRVLLWGRDVSALSDRELKEVRRAVQMVFQDPSVSLNPRMRVGDQVKYPLDVNRIGTPEERRSMALEALRTVGLTPPEEFYSRYPHQLSGGQRQRVAIARAIVLKPRLLIADEPISNIDVSARAQILELLKGLREKMGLSMLYITHDLSSAWVIADTVAVMYLGKLVEHGPVEEVFSNPHHPYTKALLQAVPSLDRREAGSEVVRLKGEIPDPLNMPSGCRLHPRCPLATEKCMREEPPAVKAGENHWVYCHLYA</sequence>
<protein>
    <submittedName>
        <fullName evidence="5">ABC transporter ATP-binding protein</fullName>
    </submittedName>
</protein>
<accession>A0A7C4FD59</accession>
<gene>
    <name evidence="5" type="ORF">ENV17_05530</name>
</gene>
<feature type="domain" description="ABC transporter" evidence="4">
    <location>
        <begin position="11"/>
        <end position="266"/>
    </location>
</feature>
<dbReference type="CDD" id="cd03257">
    <property type="entry name" value="ABC_NikE_OppD_transporters"/>
    <property type="match status" value="1"/>
</dbReference>
<evidence type="ECO:0000256" key="3">
    <source>
        <dbReference type="ARBA" id="ARBA00022840"/>
    </source>
</evidence>
<dbReference type="SMART" id="SM00382">
    <property type="entry name" value="AAA"/>
    <property type="match status" value="1"/>
</dbReference>
<dbReference type="PANTHER" id="PTHR43776:SF8">
    <property type="entry name" value="ABC TRANSPORTER, ATP-BINDING PROTEIN"/>
    <property type="match status" value="1"/>
</dbReference>
<evidence type="ECO:0000313" key="5">
    <source>
        <dbReference type="EMBL" id="HGI43825.1"/>
    </source>
</evidence>
<evidence type="ECO:0000259" key="4">
    <source>
        <dbReference type="PROSITE" id="PS50893"/>
    </source>
</evidence>
<organism evidence="5">
    <name type="scientific">Thermofilum pendens</name>
    <dbReference type="NCBI Taxonomy" id="2269"/>
    <lineage>
        <taxon>Archaea</taxon>
        <taxon>Thermoproteota</taxon>
        <taxon>Thermoprotei</taxon>
        <taxon>Thermofilales</taxon>
        <taxon>Thermofilaceae</taxon>
        <taxon>Thermofilum</taxon>
    </lineage>
</organism>
<dbReference type="PROSITE" id="PS00211">
    <property type="entry name" value="ABC_TRANSPORTER_1"/>
    <property type="match status" value="1"/>
</dbReference>
<dbReference type="InterPro" id="IPR017871">
    <property type="entry name" value="ABC_transporter-like_CS"/>
</dbReference>
<name>A0A7C4FD59_THEPE</name>
<dbReference type="AlphaFoldDB" id="A0A7C4FD59"/>
<evidence type="ECO:0000256" key="2">
    <source>
        <dbReference type="ARBA" id="ARBA00022741"/>
    </source>
</evidence>
<comment type="caution">
    <text evidence="5">The sequence shown here is derived from an EMBL/GenBank/DDBJ whole genome shotgun (WGS) entry which is preliminary data.</text>
</comment>
<dbReference type="InterPro" id="IPR003439">
    <property type="entry name" value="ABC_transporter-like_ATP-bd"/>
</dbReference>
<keyword evidence="3 5" id="KW-0067">ATP-binding</keyword>
<dbReference type="Pfam" id="PF00005">
    <property type="entry name" value="ABC_tran"/>
    <property type="match status" value="1"/>
</dbReference>
<keyword evidence="1" id="KW-0813">Transport</keyword>
<dbReference type="InterPro" id="IPR027417">
    <property type="entry name" value="P-loop_NTPase"/>
</dbReference>
<dbReference type="InterPro" id="IPR013563">
    <property type="entry name" value="Oligopep_ABC_C"/>
</dbReference>
<dbReference type="InterPro" id="IPR050319">
    <property type="entry name" value="ABC_transp_ATP-bind"/>
</dbReference>
<dbReference type="GO" id="GO:0055085">
    <property type="term" value="P:transmembrane transport"/>
    <property type="evidence" value="ECO:0007669"/>
    <property type="project" value="UniProtKB-ARBA"/>
</dbReference>
<dbReference type="SUPFAM" id="SSF52540">
    <property type="entry name" value="P-loop containing nucleoside triphosphate hydrolases"/>
    <property type="match status" value="1"/>
</dbReference>
<keyword evidence="2" id="KW-0547">Nucleotide-binding</keyword>
<dbReference type="GO" id="GO:0005524">
    <property type="term" value="F:ATP binding"/>
    <property type="evidence" value="ECO:0007669"/>
    <property type="project" value="UniProtKB-KW"/>
</dbReference>
<dbReference type="FunFam" id="3.40.50.300:FF:000016">
    <property type="entry name" value="Oligopeptide ABC transporter ATP-binding component"/>
    <property type="match status" value="1"/>
</dbReference>
<dbReference type="GO" id="GO:0016887">
    <property type="term" value="F:ATP hydrolysis activity"/>
    <property type="evidence" value="ECO:0007669"/>
    <property type="project" value="InterPro"/>
</dbReference>
<dbReference type="NCBIfam" id="TIGR01727">
    <property type="entry name" value="oligo_HPY"/>
    <property type="match status" value="1"/>
</dbReference>
<proteinExistence type="predicted"/>
<dbReference type="GO" id="GO:0015833">
    <property type="term" value="P:peptide transport"/>
    <property type="evidence" value="ECO:0007669"/>
    <property type="project" value="InterPro"/>
</dbReference>
<reference evidence="5" key="1">
    <citation type="journal article" date="2020" name="mSystems">
        <title>Genome- and Community-Level Interaction Insights into Carbon Utilization and Element Cycling Functions of Hydrothermarchaeota in Hydrothermal Sediment.</title>
        <authorList>
            <person name="Zhou Z."/>
            <person name="Liu Y."/>
            <person name="Xu W."/>
            <person name="Pan J."/>
            <person name="Luo Z.H."/>
            <person name="Li M."/>
        </authorList>
    </citation>
    <scope>NUCLEOTIDE SEQUENCE [LARGE SCALE GENOMIC DNA]</scope>
    <source>
        <strain evidence="5">SpSt-735</strain>
    </source>
</reference>